<dbReference type="Proteomes" id="UP000618382">
    <property type="component" value="Unassembled WGS sequence"/>
</dbReference>
<proteinExistence type="inferred from homology"/>
<evidence type="ECO:0000256" key="1">
    <source>
        <dbReference type="ARBA" id="ARBA00001946"/>
    </source>
</evidence>
<evidence type="ECO:0000256" key="13">
    <source>
        <dbReference type="SAM" id="MobiDB-lite"/>
    </source>
</evidence>
<keyword evidence="6" id="KW-0949">S-adenosyl-L-methionine</keyword>
<evidence type="ECO:0000256" key="5">
    <source>
        <dbReference type="ARBA" id="ARBA00022679"/>
    </source>
</evidence>
<dbReference type="NCBIfam" id="TIGR04074">
    <property type="entry name" value="bacter_Hen1"/>
    <property type="match status" value="1"/>
</dbReference>
<organism evidence="16 17">
    <name type="scientific">Cellulomonas oligotrophica</name>
    <dbReference type="NCBI Taxonomy" id="931536"/>
    <lineage>
        <taxon>Bacteria</taxon>
        <taxon>Bacillati</taxon>
        <taxon>Actinomycetota</taxon>
        <taxon>Actinomycetes</taxon>
        <taxon>Micrococcales</taxon>
        <taxon>Cellulomonadaceae</taxon>
        <taxon>Cellulomonas</taxon>
    </lineage>
</organism>
<keyword evidence="7" id="KW-0479">Metal-binding</keyword>
<evidence type="ECO:0000313" key="17">
    <source>
        <dbReference type="Proteomes" id="UP000618382"/>
    </source>
</evidence>
<dbReference type="Gene3D" id="3.40.50.150">
    <property type="entry name" value="Vaccinia Virus protein VP39"/>
    <property type="match status" value="1"/>
</dbReference>
<keyword evidence="17" id="KW-1185">Reference proteome</keyword>
<dbReference type="PANTHER" id="PTHR21404:SF3">
    <property type="entry name" value="SMALL RNA 2'-O-METHYLTRANSFERASE"/>
    <property type="match status" value="1"/>
</dbReference>
<dbReference type="PANTHER" id="PTHR21404">
    <property type="entry name" value="HEN1"/>
    <property type="match status" value="1"/>
</dbReference>
<dbReference type="RefSeq" id="WP_140460761.1">
    <property type="nucleotide sequence ID" value="NZ_BAABFI010000005.1"/>
</dbReference>
<name>A0ABQ4DBY1_9CELL</name>
<evidence type="ECO:0000256" key="11">
    <source>
        <dbReference type="ARBA" id="ARBA00035025"/>
    </source>
</evidence>
<keyword evidence="5" id="KW-0808">Transferase</keyword>
<dbReference type="Pfam" id="PF13649">
    <property type="entry name" value="Methyltransf_25"/>
    <property type="match status" value="1"/>
</dbReference>
<dbReference type="EC" id="2.1.1.386" evidence="11"/>
<evidence type="ECO:0000256" key="10">
    <source>
        <dbReference type="ARBA" id="ARBA00023158"/>
    </source>
</evidence>
<dbReference type="InterPro" id="IPR041698">
    <property type="entry name" value="Methyltransf_25"/>
</dbReference>
<gene>
    <name evidence="16" type="ORF">Col01nite_23950</name>
</gene>
<evidence type="ECO:0000256" key="8">
    <source>
        <dbReference type="ARBA" id="ARBA00022842"/>
    </source>
</evidence>
<feature type="region of interest" description="Disordered" evidence="13">
    <location>
        <begin position="454"/>
        <end position="482"/>
    </location>
</feature>
<dbReference type="EMBL" id="BONN01000006">
    <property type="protein sequence ID" value="GIG33236.1"/>
    <property type="molecule type" value="Genomic_DNA"/>
</dbReference>
<evidence type="ECO:0000256" key="7">
    <source>
        <dbReference type="ARBA" id="ARBA00022723"/>
    </source>
</evidence>
<dbReference type="CDD" id="cd02440">
    <property type="entry name" value="AdoMet_MTases"/>
    <property type="match status" value="1"/>
</dbReference>
<dbReference type="InterPro" id="IPR024740">
    <property type="entry name" value="Hen1_N"/>
</dbReference>
<keyword evidence="10" id="KW-0943">RNA-mediated gene silencing</keyword>
<dbReference type="Pfam" id="PF12623">
    <property type="entry name" value="Hen1_L"/>
    <property type="match status" value="1"/>
</dbReference>
<dbReference type="Gene3D" id="3.30.1610.20">
    <property type="entry name" value="Hen1, N-terminal domain"/>
    <property type="match status" value="1"/>
</dbReference>
<sequence length="482" mass="52284">MPDVLLTLTARSDGTPPATDLGHLLHKHPDRVQRFEQSTGVLHVLYPQADERTCTVALLLEVDPVALVRGRDGKDTSFTLAQHVNDRPYVASSLLAVAMGRVLRSAMAGRCASRPALVDHVWDLEVRLPAVPATGGSAQVDRLFAPLGWDVTATAPPLDPQVPAWGDAPHVDLVLRGRHRVADALSHLYVLLPALDGAKHYWVGPDEVDKLVRVAGGWLADHPAREEIARRSLAHQRSLAADALARLAEVDETVPVDDLLDEPADGTTPDDPAPAPPLARTRQDAVVAVLREVGARTVVDLGCGEGALVARLLDEGFDRVLGTDVSVRALRAARRRLHLDDLPERVRARVDLVQSSVTYTDARVAGFDAAVLMEVVEHVDPPRLPALARAVLGGAAPATLVLTTPNAEHNVRYPTLAAGTVRHHDHRFEWTRAELAAWAHDVARTYGYDVELRPVGDDDPDVGPPTQMAVFRRTTTDPQEDR</sequence>
<dbReference type="InterPro" id="IPR029063">
    <property type="entry name" value="SAM-dependent_MTases_sf"/>
</dbReference>
<evidence type="ECO:0000259" key="14">
    <source>
        <dbReference type="Pfam" id="PF12623"/>
    </source>
</evidence>
<feature type="region of interest" description="Disordered" evidence="13">
    <location>
        <begin position="258"/>
        <end position="279"/>
    </location>
</feature>
<dbReference type="InterPro" id="IPR024026">
    <property type="entry name" value="3'-RNA_MeTfrase_Hen1_bac"/>
</dbReference>
<feature type="domain" description="Hen1 N-terminal" evidence="14">
    <location>
        <begin position="5"/>
        <end position="248"/>
    </location>
</feature>
<evidence type="ECO:0000256" key="12">
    <source>
        <dbReference type="ARBA" id="ARBA00048418"/>
    </source>
</evidence>
<evidence type="ECO:0000256" key="9">
    <source>
        <dbReference type="ARBA" id="ARBA00022884"/>
    </source>
</evidence>
<keyword evidence="9" id="KW-0694">RNA-binding</keyword>
<comment type="catalytic activity">
    <reaction evidence="12">
        <text>small RNA 3'-end nucleotide + S-adenosyl-L-methionine = small RNA 3'-end 2'-O-methylnucleotide + S-adenosyl-L-homocysteine + H(+)</text>
        <dbReference type="Rhea" id="RHEA:37887"/>
        <dbReference type="Rhea" id="RHEA-COMP:10415"/>
        <dbReference type="Rhea" id="RHEA-COMP:10416"/>
        <dbReference type="ChEBI" id="CHEBI:15378"/>
        <dbReference type="ChEBI" id="CHEBI:57856"/>
        <dbReference type="ChEBI" id="CHEBI:59789"/>
        <dbReference type="ChEBI" id="CHEBI:74896"/>
        <dbReference type="ChEBI" id="CHEBI:74898"/>
        <dbReference type="EC" id="2.1.1.386"/>
    </reaction>
</comment>
<evidence type="ECO:0000256" key="6">
    <source>
        <dbReference type="ARBA" id="ARBA00022691"/>
    </source>
</evidence>
<evidence type="ECO:0000256" key="3">
    <source>
        <dbReference type="ARBA" id="ARBA00021330"/>
    </source>
</evidence>
<dbReference type="SUPFAM" id="SSF53335">
    <property type="entry name" value="S-adenosyl-L-methionine-dependent methyltransferases"/>
    <property type="match status" value="1"/>
</dbReference>
<accession>A0ABQ4DBY1</accession>
<evidence type="ECO:0000256" key="4">
    <source>
        <dbReference type="ARBA" id="ARBA00022603"/>
    </source>
</evidence>
<evidence type="ECO:0000256" key="2">
    <source>
        <dbReference type="ARBA" id="ARBA00009026"/>
    </source>
</evidence>
<comment type="similarity">
    <text evidence="2">Belongs to the methyltransferase superfamily. HEN1 family.</text>
</comment>
<keyword evidence="8" id="KW-0460">Magnesium</keyword>
<protein>
    <recommendedName>
        <fullName evidence="3">Small RNA 2'-O-methyltransferase</fullName>
        <ecNumber evidence="11">2.1.1.386</ecNumber>
    </recommendedName>
</protein>
<comment type="cofactor">
    <cofactor evidence="1">
        <name>Mg(2+)</name>
        <dbReference type="ChEBI" id="CHEBI:18420"/>
    </cofactor>
</comment>
<dbReference type="InterPro" id="IPR038546">
    <property type="entry name" value="Hen1_N_sf"/>
</dbReference>
<comment type="caution">
    <text evidence="16">The sequence shown here is derived from an EMBL/GenBank/DDBJ whole genome shotgun (WGS) entry which is preliminary data.</text>
</comment>
<feature type="domain" description="Methyltransferase" evidence="15">
    <location>
        <begin position="298"/>
        <end position="390"/>
    </location>
</feature>
<keyword evidence="4" id="KW-0489">Methyltransferase</keyword>
<evidence type="ECO:0000313" key="16">
    <source>
        <dbReference type="EMBL" id="GIG33236.1"/>
    </source>
</evidence>
<dbReference type="InterPro" id="IPR026610">
    <property type="entry name" value="Hen1"/>
</dbReference>
<reference evidence="16 17" key="1">
    <citation type="submission" date="2021-01" db="EMBL/GenBank/DDBJ databases">
        <title>Whole genome shotgun sequence of Cellulomonas oligotrophica NBRC 109435.</title>
        <authorList>
            <person name="Komaki H."/>
            <person name="Tamura T."/>
        </authorList>
    </citation>
    <scope>NUCLEOTIDE SEQUENCE [LARGE SCALE GENOMIC DNA]</scope>
    <source>
        <strain evidence="16 17">NBRC 109435</strain>
    </source>
</reference>
<evidence type="ECO:0000259" key="15">
    <source>
        <dbReference type="Pfam" id="PF13649"/>
    </source>
</evidence>